<proteinExistence type="predicted"/>
<dbReference type="EMBL" id="JBEPMB010000001">
    <property type="protein sequence ID" value="MET3611988.1"/>
    <property type="molecule type" value="Genomic_DNA"/>
</dbReference>
<keyword evidence="4" id="KW-1185">Reference proteome</keyword>
<feature type="chain" id="PRO_5047025963" evidence="1">
    <location>
        <begin position="29"/>
        <end position="252"/>
    </location>
</feature>
<dbReference type="Gene3D" id="3.40.190.10">
    <property type="entry name" value="Periplasmic binding protein-like II"/>
    <property type="match status" value="2"/>
</dbReference>
<dbReference type="Pfam" id="PF00497">
    <property type="entry name" value="SBP_bac_3"/>
    <property type="match status" value="1"/>
</dbReference>
<organism evidence="3 4">
    <name type="scientific">Rhizobium aquaticum</name>
    <dbReference type="NCBI Taxonomy" id="1549636"/>
    <lineage>
        <taxon>Bacteria</taxon>
        <taxon>Pseudomonadati</taxon>
        <taxon>Pseudomonadota</taxon>
        <taxon>Alphaproteobacteria</taxon>
        <taxon>Hyphomicrobiales</taxon>
        <taxon>Rhizobiaceae</taxon>
        <taxon>Rhizobium/Agrobacterium group</taxon>
        <taxon>Rhizobium</taxon>
    </lineage>
</organism>
<evidence type="ECO:0000313" key="3">
    <source>
        <dbReference type="EMBL" id="MET3611988.1"/>
    </source>
</evidence>
<feature type="domain" description="Solute-binding protein family 3/N-terminal" evidence="2">
    <location>
        <begin position="30"/>
        <end position="246"/>
    </location>
</feature>
<comment type="caution">
    <text evidence="3">The sequence shown here is derived from an EMBL/GenBank/DDBJ whole genome shotgun (WGS) entry which is preliminary data.</text>
</comment>
<dbReference type="SUPFAM" id="SSF53850">
    <property type="entry name" value="Periplasmic binding protein-like II"/>
    <property type="match status" value="1"/>
</dbReference>
<reference evidence="3 4" key="1">
    <citation type="submission" date="2024-06" db="EMBL/GenBank/DDBJ databases">
        <title>Genomic Encyclopedia of Type Strains, Phase IV (KMG-IV): sequencing the most valuable type-strain genomes for metagenomic binning, comparative biology and taxonomic classification.</title>
        <authorList>
            <person name="Goeker M."/>
        </authorList>
    </citation>
    <scope>NUCLEOTIDE SEQUENCE [LARGE SCALE GENOMIC DNA]</scope>
    <source>
        <strain evidence="3 4">DSM 29780</strain>
    </source>
</reference>
<dbReference type="PANTHER" id="PTHR38834">
    <property type="entry name" value="PERIPLASMIC SUBSTRATE BINDING PROTEIN FAMILY 3"/>
    <property type="match status" value="1"/>
</dbReference>
<dbReference type="PANTHER" id="PTHR38834:SF3">
    <property type="entry name" value="SOLUTE-BINDING PROTEIN FAMILY 3_N-TERMINAL DOMAIN-CONTAINING PROTEIN"/>
    <property type="match status" value="1"/>
</dbReference>
<evidence type="ECO:0000313" key="4">
    <source>
        <dbReference type="Proteomes" id="UP001549047"/>
    </source>
</evidence>
<evidence type="ECO:0000259" key="2">
    <source>
        <dbReference type="SMART" id="SM00062"/>
    </source>
</evidence>
<dbReference type="RefSeq" id="WP_354554561.1">
    <property type="nucleotide sequence ID" value="NZ_JBEPMB010000001.1"/>
</dbReference>
<sequence>MALILPCLTRAAMRLMFAMIFGTGIASASDIRFVTETYPPFNYLENGVIKGSSMEQVRLIAEGTDISYSVEIMPWARALATAEHEPDVCVFTAVHNAERDQKFKWIEPLLKSRTILVRKAGSQVAPRTLEEAKAFVIGTQRGDFTHDLLRNNNFPKIDLATDLVLSLKKLMSGRIDLVPISEKYYDKLKRDGEQIESVLTLAEDTYSIACNRGVPDITIAHMQAVLDNLIADGTQRRIFAAYGVMAEEGKTN</sequence>
<accession>A0ABV2IUE5</accession>
<feature type="signal peptide" evidence="1">
    <location>
        <begin position="1"/>
        <end position="28"/>
    </location>
</feature>
<name>A0ABV2IUE5_9HYPH</name>
<gene>
    <name evidence="3" type="ORF">ABID16_000293</name>
</gene>
<evidence type="ECO:0000256" key="1">
    <source>
        <dbReference type="SAM" id="SignalP"/>
    </source>
</evidence>
<dbReference type="InterPro" id="IPR001638">
    <property type="entry name" value="Solute-binding_3/MltF_N"/>
</dbReference>
<dbReference type="SMART" id="SM00062">
    <property type="entry name" value="PBPb"/>
    <property type="match status" value="1"/>
</dbReference>
<dbReference type="Proteomes" id="UP001549047">
    <property type="component" value="Unassembled WGS sequence"/>
</dbReference>
<protein>
    <submittedName>
        <fullName evidence="3">Polar amino acid transport system substrate-binding protein</fullName>
    </submittedName>
</protein>
<keyword evidence="1" id="KW-0732">Signal</keyword>